<dbReference type="InterPro" id="IPR052018">
    <property type="entry name" value="PHP_domain"/>
</dbReference>
<dbReference type="PANTHER" id="PTHR42924">
    <property type="entry name" value="EXONUCLEASE"/>
    <property type="match status" value="1"/>
</dbReference>
<dbReference type="RefSeq" id="WP_011889741.1">
    <property type="nucleotide sequence ID" value="NZ_CP041698.1"/>
</dbReference>
<sequence length="286" mass="31491">MPSSLSGTGHNGFEKADLHIHTKCSDGLFSPEEIVEKAAAAGLKAISITDHDSVAGIDKAKPSAIEKGIELITGAEMSSAYKGYDIHVLGYFFDYEQSALKQYLDHCRLQRTERAERMVGKLAKMGVKIGIEQIILKAQNGSVGRPHIAAVLQDGGYVKSFSEAFSRYLGAHSPAYVKSIETHPAEVIKLINEASGLSFLAHPAQSVSDEILKQLITFGLDGIEIIHPSHDSYKQNYYREIANEYFLLFSGGSDFHGLKDREDEIFGKLTIPMDWVTKMKSRLVKA</sequence>
<dbReference type="SUPFAM" id="SSF89550">
    <property type="entry name" value="PHP domain-like"/>
    <property type="match status" value="1"/>
</dbReference>
<comment type="caution">
    <text evidence="3">The sequence shown here is derived from an EMBL/GenBank/DDBJ whole genome shotgun (WGS) entry which is preliminary data.</text>
</comment>
<dbReference type="Gene3D" id="1.10.150.650">
    <property type="match status" value="1"/>
</dbReference>
<organism evidence="3 4">
    <name type="scientific">Chlorobium phaeovibrioides</name>
    <dbReference type="NCBI Taxonomy" id="1094"/>
    <lineage>
        <taxon>Bacteria</taxon>
        <taxon>Pseudomonadati</taxon>
        <taxon>Chlorobiota</taxon>
        <taxon>Chlorobiia</taxon>
        <taxon>Chlorobiales</taxon>
        <taxon>Chlorobiaceae</taxon>
        <taxon>Chlorobium/Pelodictyon group</taxon>
        <taxon>Chlorobium</taxon>
    </lineage>
</organism>
<dbReference type="OMA" id="YLDHCRH"/>
<gene>
    <name evidence="3" type="ORF">EKD02_05155</name>
    <name evidence="2" type="ORF">GJ685_06535</name>
</gene>
<dbReference type="EMBL" id="RXYK01000005">
    <property type="protein sequence ID" value="RTY38468.1"/>
    <property type="molecule type" value="Genomic_DNA"/>
</dbReference>
<evidence type="ECO:0000259" key="1">
    <source>
        <dbReference type="SMART" id="SM00481"/>
    </source>
</evidence>
<proteinExistence type="predicted"/>
<reference evidence="3 4" key="1">
    <citation type="submission" date="2018-12" db="EMBL/GenBank/DDBJ databases">
        <authorList>
            <person name="Lunina O.N."/>
            <person name="Grouzdev D.S."/>
            <person name="Gorlenko V.M."/>
            <person name="Savvichev A.S."/>
        </authorList>
    </citation>
    <scope>NUCLEOTIDE SEQUENCE [LARGE SCALE GENOMIC DNA]</scope>
    <source>
        <strain evidence="3 4">BrKhr-17</strain>
    </source>
</reference>
<dbReference type="AlphaFoldDB" id="A0A3S0L216"/>
<dbReference type="Pfam" id="PF02811">
    <property type="entry name" value="PHP"/>
    <property type="match status" value="1"/>
</dbReference>
<evidence type="ECO:0000313" key="3">
    <source>
        <dbReference type="EMBL" id="RTY38468.1"/>
    </source>
</evidence>
<name>A0A3S0L216_CHLPH</name>
<dbReference type="PANTHER" id="PTHR42924:SF3">
    <property type="entry name" value="POLYMERASE_HISTIDINOL PHOSPHATASE N-TERMINAL DOMAIN-CONTAINING PROTEIN"/>
    <property type="match status" value="1"/>
</dbReference>
<evidence type="ECO:0000313" key="2">
    <source>
        <dbReference type="EMBL" id="MWV54720.1"/>
    </source>
</evidence>
<dbReference type="CDD" id="cd07438">
    <property type="entry name" value="PHP_HisPPase_AMP"/>
    <property type="match status" value="1"/>
</dbReference>
<dbReference type="GO" id="GO:0004534">
    <property type="term" value="F:5'-3' RNA exonuclease activity"/>
    <property type="evidence" value="ECO:0007669"/>
    <property type="project" value="TreeGrafter"/>
</dbReference>
<feature type="domain" description="Polymerase/histidinol phosphatase N-terminal" evidence="1">
    <location>
        <begin position="16"/>
        <end position="81"/>
    </location>
</feature>
<dbReference type="Gene3D" id="3.20.20.140">
    <property type="entry name" value="Metal-dependent hydrolases"/>
    <property type="match status" value="1"/>
</dbReference>
<dbReference type="SMART" id="SM00481">
    <property type="entry name" value="POLIIIAc"/>
    <property type="match status" value="1"/>
</dbReference>
<keyword evidence="5" id="KW-1185">Reference proteome</keyword>
<dbReference type="InterPro" id="IPR004013">
    <property type="entry name" value="PHP_dom"/>
</dbReference>
<protein>
    <submittedName>
        <fullName evidence="3">PHP domain-containing protein</fullName>
    </submittedName>
</protein>
<evidence type="ECO:0000313" key="4">
    <source>
        <dbReference type="Proteomes" id="UP000279908"/>
    </source>
</evidence>
<dbReference type="InterPro" id="IPR003141">
    <property type="entry name" value="Pol/His_phosphatase_N"/>
</dbReference>
<dbReference type="InterPro" id="IPR016195">
    <property type="entry name" value="Pol/histidinol_Pase-like"/>
</dbReference>
<accession>A0A3S0L216</accession>
<dbReference type="GO" id="GO:0035312">
    <property type="term" value="F:5'-3' DNA exonuclease activity"/>
    <property type="evidence" value="ECO:0007669"/>
    <property type="project" value="TreeGrafter"/>
</dbReference>
<reference evidence="2 5" key="2">
    <citation type="submission" date="2019-11" db="EMBL/GenBank/DDBJ databases">
        <title>Green- and brown-colored morphotypes of Chlorobia in the stratified aquatic ecosystems of Kandalaksha Gulf (White Sea): A model for study of the accessory genome evolution.</title>
        <authorList>
            <person name="Grouzdev D.S."/>
        </authorList>
    </citation>
    <scope>NUCLEOTIDE SEQUENCE [LARGE SCALE GENOMIC DNA]</scope>
    <source>
        <strain evidence="2 5">ZM</strain>
    </source>
</reference>
<dbReference type="EMBL" id="WUBZ01000019">
    <property type="protein sequence ID" value="MWV54720.1"/>
    <property type="molecule type" value="Genomic_DNA"/>
</dbReference>
<dbReference type="Proteomes" id="UP000279908">
    <property type="component" value="Unassembled WGS sequence"/>
</dbReference>
<dbReference type="Proteomes" id="UP000489351">
    <property type="component" value="Unassembled WGS sequence"/>
</dbReference>
<evidence type="ECO:0000313" key="5">
    <source>
        <dbReference type="Proteomes" id="UP000489351"/>
    </source>
</evidence>